<keyword evidence="5 7" id="KW-0472">Membrane</keyword>
<comment type="caution">
    <text evidence="9">The sequence shown here is derived from an EMBL/GenBank/DDBJ whole genome shotgun (WGS) entry which is preliminary data.</text>
</comment>
<dbReference type="RefSeq" id="WP_157322409.1">
    <property type="nucleotide sequence ID" value="NZ_BMFX01000048.1"/>
</dbReference>
<feature type="domain" description="ABC3 transporter permease C-terminal" evidence="8">
    <location>
        <begin position="255"/>
        <end position="357"/>
    </location>
</feature>
<evidence type="ECO:0000313" key="9">
    <source>
        <dbReference type="EMBL" id="MVT25935.1"/>
    </source>
</evidence>
<keyword evidence="2" id="KW-1003">Cell membrane</keyword>
<dbReference type="InterPro" id="IPR003838">
    <property type="entry name" value="ABC3_permease_C"/>
</dbReference>
<feature type="transmembrane region" description="Helical" evidence="7">
    <location>
        <begin position="333"/>
        <end position="357"/>
    </location>
</feature>
<dbReference type="GO" id="GO:0005886">
    <property type="term" value="C:plasma membrane"/>
    <property type="evidence" value="ECO:0007669"/>
    <property type="project" value="UniProtKB-SubCell"/>
</dbReference>
<name>A0A7K1UHJ2_9MICC</name>
<proteinExistence type="inferred from homology"/>
<reference evidence="9 10" key="1">
    <citation type="submission" date="2019-12" db="EMBL/GenBank/DDBJ databases">
        <title>Nesterenkonia muleiensis sp. nov., a novel actinobacterium isolated from sap of Populus euphratica.</title>
        <authorList>
            <person name="Wang R."/>
        </authorList>
    </citation>
    <scope>NUCLEOTIDE SEQUENCE [LARGE SCALE GENOMIC DNA]</scope>
    <source>
        <strain evidence="9 10">F10</strain>
    </source>
</reference>
<comment type="subcellular location">
    <subcellularLocation>
        <location evidence="1">Cell membrane</location>
        <topology evidence="1">Multi-pass membrane protein</topology>
    </subcellularLocation>
</comment>
<evidence type="ECO:0000256" key="7">
    <source>
        <dbReference type="SAM" id="Phobius"/>
    </source>
</evidence>
<dbReference type="PANTHER" id="PTHR30572:SF4">
    <property type="entry name" value="ABC TRANSPORTER PERMEASE YTRF"/>
    <property type="match status" value="1"/>
</dbReference>
<evidence type="ECO:0000256" key="6">
    <source>
        <dbReference type="ARBA" id="ARBA00038076"/>
    </source>
</evidence>
<sequence>MRLPSLLREAAKTAWATKVPSALILLLVTVMCAATLATVGRTAAAEAQLYERLDSAGARVLTVTEPSHDSHELINPSTIAMTAGLSSTERALGTITAIDVVNGAVGEGGERVPAWGVYGDLEQVAVLESGRWPQPGEALVSAEGMERLNLDAPTGWVAPTSVDAAEDWAVVGTFRPRPPFGDYAAGIIYPLSEEAAVTTLHVVLHDANLAGAAQSAVLQLLDPPAPDHLTVQSPLSMAQLQEELTGDFTTFGRTMLLGVLAGGAFLVAIVVLADVLVRRKDLGRRRALGASRGVIIALVVLRTAIPAMAGAAAGITAGVAAARAFDAYPPWDFAAGTAVLAVLAACVSAVLPAVYAATRDPVAVLRTP</sequence>
<feature type="transmembrane region" description="Helical" evidence="7">
    <location>
        <begin position="294"/>
        <end position="321"/>
    </location>
</feature>
<organism evidence="9 10">
    <name type="scientific">Nesterenkonia alkaliphila</name>
    <dbReference type="NCBI Taxonomy" id="1463631"/>
    <lineage>
        <taxon>Bacteria</taxon>
        <taxon>Bacillati</taxon>
        <taxon>Actinomycetota</taxon>
        <taxon>Actinomycetes</taxon>
        <taxon>Micrococcales</taxon>
        <taxon>Micrococcaceae</taxon>
        <taxon>Nesterenkonia</taxon>
    </lineage>
</organism>
<protein>
    <submittedName>
        <fullName evidence="9">FtsX-like permease family protein</fullName>
    </submittedName>
</protein>
<dbReference type="OrthoDB" id="4859440at2"/>
<accession>A0A7K1UHJ2</accession>
<evidence type="ECO:0000256" key="4">
    <source>
        <dbReference type="ARBA" id="ARBA00022989"/>
    </source>
</evidence>
<keyword evidence="3 7" id="KW-0812">Transmembrane</keyword>
<evidence type="ECO:0000259" key="8">
    <source>
        <dbReference type="Pfam" id="PF02687"/>
    </source>
</evidence>
<dbReference type="EMBL" id="WRPM01000041">
    <property type="protein sequence ID" value="MVT25935.1"/>
    <property type="molecule type" value="Genomic_DNA"/>
</dbReference>
<dbReference type="Pfam" id="PF02687">
    <property type="entry name" value="FtsX"/>
    <property type="match status" value="1"/>
</dbReference>
<keyword evidence="4 7" id="KW-1133">Transmembrane helix</keyword>
<dbReference type="PANTHER" id="PTHR30572">
    <property type="entry name" value="MEMBRANE COMPONENT OF TRANSPORTER-RELATED"/>
    <property type="match status" value="1"/>
</dbReference>
<evidence type="ECO:0000256" key="1">
    <source>
        <dbReference type="ARBA" id="ARBA00004651"/>
    </source>
</evidence>
<dbReference type="GO" id="GO:0022857">
    <property type="term" value="F:transmembrane transporter activity"/>
    <property type="evidence" value="ECO:0007669"/>
    <property type="project" value="TreeGrafter"/>
</dbReference>
<comment type="similarity">
    <text evidence="6">Belongs to the ABC-4 integral membrane protein family.</text>
</comment>
<feature type="transmembrane region" description="Helical" evidence="7">
    <location>
        <begin position="255"/>
        <end position="273"/>
    </location>
</feature>
<keyword evidence="10" id="KW-1185">Reference proteome</keyword>
<dbReference type="Proteomes" id="UP000460157">
    <property type="component" value="Unassembled WGS sequence"/>
</dbReference>
<dbReference type="InterPro" id="IPR050250">
    <property type="entry name" value="Macrolide_Exporter_MacB"/>
</dbReference>
<dbReference type="AlphaFoldDB" id="A0A7K1UHJ2"/>
<evidence type="ECO:0000256" key="5">
    <source>
        <dbReference type="ARBA" id="ARBA00023136"/>
    </source>
</evidence>
<evidence type="ECO:0000256" key="3">
    <source>
        <dbReference type="ARBA" id="ARBA00022692"/>
    </source>
</evidence>
<evidence type="ECO:0000313" key="10">
    <source>
        <dbReference type="Proteomes" id="UP000460157"/>
    </source>
</evidence>
<gene>
    <name evidence="9" type="ORF">GNZ21_06115</name>
</gene>
<evidence type="ECO:0000256" key="2">
    <source>
        <dbReference type="ARBA" id="ARBA00022475"/>
    </source>
</evidence>